<dbReference type="InterPro" id="IPR057176">
    <property type="entry name" value="DUF7854"/>
</dbReference>
<comment type="caution">
    <text evidence="1">The sequence shown here is derived from an EMBL/GenBank/DDBJ whole genome shotgun (WGS) entry which is preliminary data.</text>
</comment>
<sequence length="94" mass="10259">MDRISALRNVEDAIRAFEDGEADLADTEQRVATVLRTYATEFERDDRRAYRVVAGPGEGRVVVADAPTEAREQVAALAAVDDEVAPDDVTVEPL</sequence>
<protein>
    <submittedName>
        <fullName evidence="1">Uncharacterized protein</fullName>
    </submittedName>
</protein>
<name>A0ABD5TD34_9EURY</name>
<proteinExistence type="predicted"/>
<evidence type="ECO:0000313" key="2">
    <source>
        <dbReference type="Proteomes" id="UP001596443"/>
    </source>
</evidence>
<dbReference type="AlphaFoldDB" id="A0ABD5TD34"/>
<reference evidence="1 2" key="1">
    <citation type="journal article" date="2019" name="Int. J. Syst. Evol. Microbiol.">
        <title>The Global Catalogue of Microorganisms (GCM) 10K type strain sequencing project: providing services to taxonomists for standard genome sequencing and annotation.</title>
        <authorList>
            <consortium name="The Broad Institute Genomics Platform"/>
            <consortium name="The Broad Institute Genome Sequencing Center for Infectious Disease"/>
            <person name="Wu L."/>
            <person name="Ma J."/>
        </authorList>
    </citation>
    <scope>NUCLEOTIDE SEQUENCE [LARGE SCALE GENOMIC DNA]</scope>
    <source>
        <strain evidence="1 2">SYNS20</strain>
    </source>
</reference>
<dbReference type="RefSeq" id="WP_284061201.1">
    <property type="nucleotide sequence ID" value="NZ_CP126158.1"/>
</dbReference>
<gene>
    <name evidence="1" type="ORF">ACFQFD_13735</name>
</gene>
<dbReference type="Pfam" id="PF25252">
    <property type="entry name" value="DUF7854"/>
    <property type="match status" value="1"/>
</dbReference>
<accession>A0ABD5TD34</accession>
<dbReference type="GeneID" id="81210121"/>
<keyword evidence="2" id="KW-1185">Reference proteome</keyword>
<evidence type="ECO:0000313" key="1">
    <source>
        <dbReference type="EMBL" id="MFC6787015.1"/>
    </source>
</evidence>
<dbReference type="Proteomes" id="UP001596443">
    <property type="component" value="Unassembled WGS sequence"/>
</dbReference>
<dbReference type="EMBL" id="JBHSWX010000012">
    <property type="protein sequence ID" value="MFC6787015.1"/>
    <property type="molecule type" value="Genomic_DNA"/>
</dbReference>
<organism evidence="1 2">
    <name type="scientific">Halobaculum halobium</name>
    <dbReference type="NCBI Taxonomy" id="3032281"/>
    <lineage>
        <taxon>Archaea</taxon>
        <taxon>Methanobacteriati</taxon>
        <taxon>Methanobacteriota</taxon>
        <taxon>Stenosarchaea group</taxon>
        <taxon>Halobacteria</taxon>
        <taxon>Halobacteriales</taxon>
        <taxon>Haloferacaceae</taxon>
        <taxon>Halobaculum</taxon>
    </lineage>
</organism>